<keyword evidence="3" id="KW-0399">Innate immunity</keyword>
<dbReference type="Gene3D" id="2.40.10.10">
    <property type="entry name" value="Trypsin-like serine proteases"/>
    <property type="match status" value="3"/>
</dbReference>
<dbReference type="GO" id="GO:0005576">
    <property type="term" value="C:extracellular region"/>
    <property type="evidence" value="ECO:0007669"/>
    <property type="project" value="UniProtKB-SubCell"/>
</dbReference>
<keyword evidence="7" id="KW-0325">Glycoprotein</keyword>
<name>A0ABD1DCV8_CULPP</name>
<dbReference type="InterPro" id="IPR051333">
    <property type="entry name" value="CLIP_Serine_Protease"/>
</dbReference>
<evidence type="ECO:0000256" key="5">
    <source>
        <dbReference type="ARBA" id="ARBA00022859"/>
    </source>
</evidence>
<dbReference type="PRINTS" id="PR00722">
    <property type="entry name" value="CHYMOTRYPSIN"/>
</dbReference>
<dbReference type="EMBL" id="JBEHCU010006268">
    <property type="protein sequence ID" value="KAL1397511.1"/>
    <property type="molecule type" value="Genomic_DNA"/>
</dbReference>
<dbReference type="SUPFAM" id="SSF50494">
    <property type="entry name" value="Trypsin-like serine proteases"/>
    <property type="match status" value="2"/>
</dbReference>
<dbReference type="SMART" id="SM00020">
    <property type="entry name" value="Tryp_SPc"/>
    <property type="match status" value="2"/>
</dbReference>
<gene>
    <name evidence="10" type="ORF">pipiens_009702</name>
</gene>
<dbReference type="CDD" id="cd00190">
    <property type="entry name" value="Tryp_SPc"/>
    <property type="match status" value="2"/>
</dbReference>
<keyword evidence="2" id="KW-0964">Secreted</keyword>
<evidence type="ECO:0000256" key="6">
    <source>
        <dbReference type="ARBA" id="ARBA00023157"/>
    </source>
</evidence>
<dbReference type="AlphaFoldDB" id="A0ABD1DCV8"/>
<dbReference type="Pfam" id="PF00089">
    <property type="entry name" value="Trypsin"/>
    <property type="match status" value="2"/>
</dbReference>
<dbReference type="InterPro" id="IPR001314">
    <property type="entry name" value="Peptidase_S1A"/>
</dbReference>
<comment type="similarity">
    <text evidence="8">Belongs to the peptidase S1 family. CLIP subfamily.</text>
</comment>
<feature type="non-terminal residue" evidence="10">
    <location>
        <position position="520"/>
    </location>
</feature>
<dbReference type="Proteomes" id="UP001562425">
    <property type="component" value="Unassembled WGS sequence"/>
</dbReference>
<dbReference type="PANTHER" id="PTHR24260">
    <property type="match status" value="1"/>
</dbReference>
<keyword evidence="6" id="KW-1015">Disulfide bond</keyword>
<dbReference type="PROSITE" id="PS50240">
    <property type="entry name" value="TRYPSIN_DOM"/>
    <property type="match status" value="2"/>
</dbReference>
<sequence>MIKSTKSFECGVRKVTINKVIVRGQDTSPGDWPWHAAIYHRNGVSDSYACGGTLLSERFVLTAVHCVEGVNGYVLSGKKIFVRLGVHNLRVPDFSTWQQHELLNVHRCEDAALGLKNDIAILELSTLVKFTSHVQPACVNLVKELTDQFGTAVGWGITEDDEVSSALKAAKIPVVSTNQCLESNGGFRLTLDSSVFCAGYLNGTTVCNGDSGGGLHFERKGVWYVGGIVSFTAPRDSSLRCQTKSYAGFTNVYHFLPWIQNVTQLEYLKKFAKPTAVAHERQRPKLLPQDCGKYLVNKIVRGTTAKLMEFPWVVLLVSKNESLKSSSRSCLGSLISNRYVLTSGSCISSDSSYQVLLGEYNREQDPDCSLNDDSDCAPPVRTLDIEITIRHPQFNEVTLQNNIALIRLRQEIIFEDHIQPICLPVTQSLKQKTPSQYIVTGWGHTKWRDTWIRVLQKAVTPSIALEECKSGIKPSFYVGPGVLCADRKGTSGSCREDLGGPMGFPFLLKDVRFVQYGITS</sequence>
<keyword evidence="11" id="KW-1185">Reference proteome</keyword>
<proteinExistence type="inferred from homology"/>
<evidence type="ECO:0000256" key="3">
    <source>
        <dbReference type="ARBA" id="ARBA00022588"/>
    </source>
</evidence>
<dbReference type="PANTHER" id="PTHR24260:SF136">
    <property type="entry name" value="GH08193P-RELATED"/>
    <property type="match status" value="1"/>
</dbReference>
<evidence type="ECO:0000256" key="4">
    <source>
        <dbReference type="ARBA" id="ARBA00022729"/>
    </source>
</evidence>
<dbReference type="GO" id="GO:0045087">
    <property type="term" value="P:innate immune response"/>
    <property type="evidence" value="ECO:0007669"/>
    <property type="project" value="UniProtKB-KW"/>
</dbReference>
<dbReference type="InterPro" id="IPR043504">
    <property type="entry name" value="Peptidase_S1_PA_chymotrypsin"/>
</dbReference>
<evidence type="ECO:0000259" key="9">
    <source>
        <dbReference type="PROSITE" id="PS50240"/>
    </source>
</evidence>
<dbReference type="FunFam" id="2.40.10.10:FF:000028">
    <property type="entry name" value="Serine protease easter"/>
    <property type="match status" value="1"/>
</dbReference>
<dbReference type="InterPro" id="IPR009003">
    <property type="entry name" value="Peptidase_S1_PA"/>
</dbReference>
<evidence type="ECO:0000256" key="2">
    <source>
        <dbReference type="ARBA" id="ARBA00022525"/>
    </source>
</evidence>
<evidence type="ECO:0000313" key="11">
    <source>
        <dbReference type="Proteomes" id="UP001562425"/>
    </source>
</evidence>
<organism evidence="10 11">
    <name type="scientific">Culex pipiens pipiens</name>
    <name type="common">Northern house mosquito</name>
    <dbReference type="NCBI Taxonomy" id="38569"/>
    <lineage>
        <taxon>Eukaryota</taxon>
        <taxon>Metazoa</taxon>
        <taxon>Ecdysozoa</taxon>
        <taxon>Arthropoda</taxon>
        <taxon>Hexapoda</taxon>
        <taxon>Insecta</taxon>
        <taxon>Pterygota</taxon>
        <taxon>Neoptera</taxon>
        <taxon>Endopterygota</taxon>
        <taxon>Diptera</taxon>
        <taxon>Nematocera</taxon>
        <taxon>Culicoidea</taxon>
        <taxon>Culicidae</taxon>
        <taxon>Culicinae</taxon>
        <taxon>Culicini</taxon>
        <taxon>Culex</taxon>
        <taxon>Culex</taxon>
    </lineage>
</organism>
<evidence type="ECO:0000256" key="8">
    <source>
        <dbReference type="ARBA" id="ARBA00024195"/>
    </source>
</evidence>
<comment type="subcellular location">
    <subcellularLocation>
        <location evidence="1">Secreted</location>
    </subcellularLocation>
</comment>
<dbReference type="InterPro" id="IPR001254">
    <property type="entry name" value="Trypsin_dom"/>
</dbReference>
<evidence type="ECO:0000313" key="10">
    <source>
        <dbReference type="EMBL" id="KAL1397511.1"/>
    </source>
</evidence>
<feature type="domain" description="Peptidase S1" evidence="9">
    <location>
        <begin position="21"/>
        <end position="264"/>
    </location>
</feature>
<evidence type="ECO:0000256" key="7">
    <source>
        <dbReference type="ARBA" id="ARBA00023180"/>
    </source>
</evidence>
<accession>A0ABD1DCV8</accession>
<reference evidence="10 11" key="1">
    <citation type="submission" date="2024-05" db="EMBL/GenBank/DDBJ databases">
        <title>Culex pipiens pipiens assembly and annotation.</title>
        <authorList>
            <person name="Alout H."/>
            <person name="Durand T."/>
        </authorList>
    </citation>
    <scope>NUCLEOTIDE SEQUENCE [LARGE SCALE GENOMIC DNA]</scope>
    <source>
        <strain evidence="10">HA-2024</strain>
        <tissue evidence="10">Whole body</tissue>
    </source>
</reference>
<comment type="caution">
    <text evidence="10">The sequence shown here is derived from an EMBL/GenBank/DDBJ whole genome shotgun (WGS) entry which is preliminary data.</text>
</comment>
<keyword evidence="5" id="KW-0391">Immunity</keyword>
<keyword evidence="4" id="KW-0732">Signal</keyword>
<protein>
    <recommendedName>
        <fullName evidence="9">Peptidase S1 domain-containing protein</fullName>
    </recommendedName>
</protein>
<feature type="domain" description="Peptidase S1" evidence="9">
    <location>
        <begin position="299"/>
        <end position="520"/>
    </location>
</feature>
<evidence type="ECO:0000256" key="1">
    <source>
        <dbReference type="ARBA" id="ARBA00004613"/>
    </source>
</evidence>